<dbReference type="FunFam" id="3.30.160.60:FF:000446">
    <property type="entry name" value="Zinc finger protein"/>
    <property type="match status" value="1"/>
</dbReference>
<feature type="region of interest" description="Disordered" evidence="12">
    <location>
        <begin position="409"/>
        <end position="438"/>
    </location>
</feature>
<name>A0AAV2NYB3_9HYME</name>
<dbReference type="GO" id="GO:0000981">
    <property type="term" value="F:DNA-binding transcription factor activity, RNA polymerase II-specific"/>
    <property type="evidence" value="ECO:0007669"/>
    <property type="project" value="TreeGrafter"/>
</dbReference>
<dbReference type="FunFam" id="3.30.160.60:FF:000624">
    <property type="entry name" value="zinc finger protein 697"/>
    <property type="match status" value="1"/>
</dbReference>
<dbReference type="Pfam" id="PF00096">
    <property type="entry name" value="zf-C2H2"/>
    <property type="match status" value="7"/>
</dbReference>
<dbReference type="FunFam" id="3.30.160.60:FF:000096">
    <property type="entry name" value="Zinc finger and BTB domain-containing protein 18 isoform 1"/>
    <property type="match status" value="1"/>
</dbReference>
<dbReference type="FunFam" id="3.30.160.60:FF:000325">
    <property type="entry name" value="ZFP90 zinc finger protein"/>
    <property type="match status" value="1"/>
</dbReference>
<dbReference type="SMART" id="SM00225">
    <property type="entry name" value="BTB"/>
    <property type="match status" value="1"/>
</dbReference>
<dbReference type="GO" id="GO:0008270">
    <property type="term" value="F:zinc ion binding"/>
    <property type="evidence" value="ECO:0007669"/>
    <property type="project" value="UniProtKB-KW"/>
</dbReference>
<evidence type="ECO:0000256" key="12">
    <source>
        <dbReference type="SAM" id="MobiDB-lite"/>
    </source>
</evidence>
<dbReference type="GO" id="GO:0005634">
    <property type="term" value="C:nucleus"/>
    <property type="evidence" value="ECO:0007669"/>
    <property type="project" value="UniProtKB-SubCell"/>
</dbReference>
<evidence type="ECO:0000256" key="4">
    <source>
        <dbReference type="ARBA" id="ARBA00022737"/>
    </source>
</evidence>
<dbReference type="InterPro" id="IPR011333">
    <property type="entry name" value="SKP1/BTB/POZ_sf"/>
</dbReference>
<dbReference type="AlphaFoldDB" id="A0AAV2NYB3"/>
<dbReference type="Gene3D" id="3.30.160.60">
    <property type="entry name" value="Classic Zinc Finger"/>
    <property type="match status" value="8"/>
</dbReference>
<feature type="domain" description="C2H2-type" evidence="14">
    <location>
        <begin position="609"/>
        <end position="636"/>
    </location>
</feature>
<gene>
    <name evidence="15" type="ORF">LPLAT_LOCUS10472</name>
</gene>
<feature type="compositionally biased region" description="Polar residues" evidence="12">
    <location>
        <begin position="859"/>
        <end position="876"/>
    </location>
</feature>
<keyword evidence="16" id="KW-1185">Reference proteome</keyword>
<dbReference type="PROSITE" id="PS50157">
    <property type="entry name" value="ZINC_FINGER_C2H2_2"/>
    <property type="match status" value="8"/>
</dbReference>
<evidence type="ECO:0000256" key="3">
    <source>
        <dbReference type="ARBA" id="ARBA00022723"/>
    </source>
</evidence>
<feature type="domain" description="C2H2-type" evidence="14">
    <location>
        <begin position="695"/>
        <end position="722"/>
    </location>
</feature>
<feature type="domain" description="C2H2-type" evidence="14">
    <location>
        <begin position="723"/>
        <end position="750"/>
    </location>
</feature>
<dbReference type="GO" id="GO:0003677">
    <property type="term" value="F:DNA binding"/>
    <property type="evidence" value="ECO:0007669"/>
    <property type="project" value="UniProtKB-KW"/>
</dbReference>
<feature type="region of interest" description="Disordered" evidence="12">
    <location>
        <begin position="853"/>
        <end position="876"/>
    </location>
</feature>
<evidence type="ECO:0000259" key="14">
    <source>
        <dbReference type="PROSITE" id="PS50157"/>
    </source>
</evidence>
<evidence type="ECO:0000313" key="15">
    <source>
        <dbReference type="EMBL" id="CAL1684967.1"/>
    </source>
</evidence>
<evidence type="ECO:0000256" key="8">
    <source>
        <dbReference type="ARBA" id="ARBA00023125"/>
    </source>
</evidence>
<evidence type="ECO:0000256" key="11">
    <source>
        <dbReference type="PROSITE-ProRule" id="PRU00042"/>
    </source>
</evidence>
<keyword evidence="3" id="KW-0479">Metal-binding</keyword>
<dbReference type="GO" id="GO:0048598">
    <property type="term" value="P:embryonic morphogenesis"/>
    <property type="evidence" value="ECO:0007669"/>
    <property type="project" value="UniProtKB-ARBA"/>
</dbReference>
<dbReference type="EMBL" id="OZ034828">
    <property type="protein sequence ID" value="CAL1684967.1"/>
    <property type="molecule type" value="Genomic_DNA"/>
</dbReference>
<feature type="region of interest" description="Disordered" evidence="12">
    <location>
        <begin position="282"/>
        <end position="315"/>
    </location>
</feature>
<feature type="domain" description="BTB" evidence="13">
    <location>
        <begin position="29"/>
        <end position="100"/>
    </location>
</feature>
<comment type="similarity">
    <text evidence="2">Belongs to the krueppel C2H2-type zinc-finger protein family.</text>
</comment>
<keyword evidence="7" id="KW-0805">Transcription regulation</keyword>
<feature type="domain" description="C2H2-type" evidence="14">
    <location>
        <begin position="637"/>
        <end position="664"/>
    </location>
</feature>
<dbReference type="SUPFAM" id="SSF54695">
    <property type="entry name" value="POZ domain"/>
    <property type="match status" value="1"/>
</dbReference>
<dbReference type="FunFam" id="3.30.160.60:FF:000100">
    <property type="entry name" value="Zinc finger 45-like"/>
    <property type="match status" value="1"/>
</dbReference>
<organism evidence="15 16">
    <name type="scientific">Lasius platythorax</name>
    <dbReference type="NCBI Taxonomy" id="488582"/>
    <lineage>
        <taxon>Eukaryota</taxon>
        <taxon>Metazoa</taxon>
        <taxon>Ecdysozoa</taxon>
        <taxon>Arthropoda</taxon>
        <taxon>Hexapoda</taxon>
        <taxon>Insecta</taxon>
        <taxon>Pterygota</taxon>
        <taxon>Neoptera</taxon>
        <taxon>Endopterygota</taxon>
        <taxon>Hymenoptera</taxon>
        <taxon>Apocrita</taxon>
        <taxon>Aculeata</taxon>
        <taxon>Formicoidea</taxon>
        <taxon>Formicidae</taxon>
        <taxon>Formicinae</taxon>
        <taxon>Lasius</taxon>
        <taxon>Lasius</taxon>
    </lineage>
</organism>
<feature type="domain" description="C2H2-type" evidence="14">
    <location>
        <begin position="667"/>
        <end position="694"/>
    </location>
</feature>
<keyword evidence="10" id="KW-0539">Nucleus</keyword>
<feature type="compositionally biased region" description="Basic and acidic residues" evidence="12">
    <location>
        <begin position="292"/>
        <end position="303"/>
    </location>
</feature>
<dbReference type="PROSITE" id="PS00028">
    <property type="entry name" value="ZINC_FINGER_C2H2_1"/>
    <property type="match status" value="7"/>
</dbReference>
<dbReference type="InterPro" id="IPR036236">
    <property type="entry name" value="Znf_C2H2_sf"/>
</dbReference>
<keyword evidence="6" id="KW-0862">Zinc</keyword>
<sequence length="876" mass="97799">MMGEVIRVSGRAPDVGDILKEAMLSQRFADVALCCPGGQRFLAHRLVLSAASPYLQEVLLAHSKATAHCEPITVILAETEAPELAALLGFVYTGSATVPRMRLDAFLRAAETLHIRLPPVPVTTTCGERVQANGKLEDVKDVKVNPKYLRCDQYPWCKSGRPSYEDPLDRKESRIFPTDGNRDVFRDAVTLREVNNPGPSSFGPSCPNEWPIDHGFAYRDRALDDAENRDHGTMILADKNRMMAPSSESSFDVYRRDACLPDRPFAEGYGSLEPSERIRLSGYERSQMSRSSTEKPMTDEDVHAAGSGGDTYSGRTPDECPYQGAIPPSQCRTRSFVRTTDYGSQTAAATAGEDLSCGESCCRWRTVRRHVANRVTASPWRQIIRPHHSPRIPRSVISQRHVDDEIQKKPLTPEPTRSTVISMSPRVHSPSRNTPRNDGFYAVEVPTSCEMSFNNDTRSCEMVGDVPETRMQEMYRSPPAPFAPGNQLAPLASAPRSNEPPFQNVSNTPTRLLAAVNDSVITNPGGYTAPIPIPQTTQKHELSHPISRLCDTIEPDEKRESSRMEMANTEKSGEERIARILVNSDNNNNNEAIVSTIEVAQRGRPADDHRCDQCGKTFVTRASLKVHSRTHSGEKPFRCADCGKQFSQLRNYKYHRSVHEGTREFAATCPECGKYFNDRGYLSSHMKIHRNRKEYGCAECGKSFNQRVAYNMHVRIHTGVKPHQCEQCGKAFSRKMLLKQHLRTHSGERPYQCQVCQKAFADRSNMTLHTRLHSGLKPYQCNLCSKAFTKKHHLKTHLNYHTGTKPYSCTNCGGRFSQSSNMRTHFKKCIVNNAVGLVKSGDETGVDRADAEGNVVLTPPNSDQESSILTPIQSNT</sequence>
<evidence type="ECO:0000259" key="13">
    <source>
        <dbReference type="PROSITE" id="PS50097"/>
    </source>
</evidence>
<dbReference type="Gene3D" id="3.30.710.10">
    <property type="entry name" value="Potassium Channel Kv1.1, Chain A"/>
    <property type="match status" value="1"/>
</dbReference>
<feature type="domain" description="C2H2-type" evidence="14">
    <location>
        <begin position="779"/>
        <end position="806"/>
    </location>
</feature>
<keyword evidence="4" id="KW-0677">Repeat</keyword>
<evidence type="ECO:0000256" key="1">
    <source>
        <dbReference type="ARBA" id="ARBA00004123"/>
    </source>
</evidence>
<evidence type="ECO:0000256" key="9">
    <source>
        <dbReference type="ARBA" id="ARBA00023163"/>
    </source>
</evidence>
<dbReference type="FunFam" id="3.30.160.60:FF:001498">
    <property type="entry name" value="Zinc finger protein 404"/>
    <property type="match status" value="1"/>
</dbReference>
<dbReference type="PANTHER" id="PTHR24394">
    <property type="entry name" value="ZINC FINGER PROTEIN"/>
    <property type="match status" value="1"/>
</dbReference>
<comment type="subcellular location">
    <subcellularLocation>
        <location evidence="1">Nucleus</location>
    </subcellularLocation>
</comment>
<dbReference type="SMART" id="SM00355">
    <property type="entry name" value="ZnF_C2H2"/>
    <property type="match status" value="8"/>
</dbReference>
<dbReference type="SUPFAM" id="SSF57667">
    <property type="entry name" value="beta-beta-alpha zinc fingers"/>
    <property type="match status" value="4"/>
</dbReference>
<dbReference type="InterPro" id="IPR000210">
    <property type="entry name" value="BTB/POZ_dom"/>
</dbReference>
<evidence type="ECO:0000256" key="5">
    <source>
        <dbReference type="ARBA" id="ARBA00022771"/>
    </source>
</evidence>
<dbReference type="FunFam" id="3.30.160.60:FF:000188">
    <property type="entry name" value="Zinc finger protein 787"/>
    <property type="match status" value="1"/>
</dbReference>
<keyword evidence="5 11" id="KW-0863">Zinc-finger</keyword>
<reference evidence="15" key="1">
    <citation type="submission" date="2024-04" db="EMBL/GenBank/DDBJ databases">
        <authorList>
            <consortium name="Molecular Ecology Group"/>
        </authorList>
    </citation>
    <scope>NUCLEOTIDE SEQUENCE</scope>
</reference>
<dbReference type="InterPro" id="IPR013087">
    <property type="entry name" value="Znf_C2H2_type"/>
</dbReference>
<evidence type="ECO:0000256" key="10">
    <source>
        <dbReference type="ARBA" id="ARBA00023242"/>
    </source>
</evidence>
<protein>
    <submittedName>
        <fullName evidence="15">Uncharacterized protein</fullName>
    </submittedName>
</protein>
<keyword evidence="9" id="KW-0804">Transcription</keyword>
<evidence type="ECO:0000256" key="6">
    <source>
        <dbReference type="ARBA" id="ARBA00022833"/>
    </source>
</evidence>
<feature type="domain" description="C2H2-type" evidence="14">
    <location>
        <begin position="807"/>
        <end position="827"/>
    </location>
</feature>
<dbReference type="Proteomes" id="UP001497644">
    <property type="component" value="Chromosome 5"/>
</dbReference>
<proteinExistence type="inferred from homology"/>
<evidence type="ECO:0000313" key="16">
    <source>
        <dbReference type="Proteomes" id="UP001497644"/>
    </source>
</evidence>
<evidence type="ECO:0000256" key="7">
    <source>
        <dbReference type="ARBA" id="ARBA00023015"/>
    </source>
</evidence>
<accession>A0AAV2NYB3</accession>
<dbReference type="PROSITE" id="PS50097">
    <property type="entry name" value="BTB"/>
    <property type="match status" value="1"/>
</dbReference>
<dbReference type="Pfam" id="PF00651">
    <property type="entry name" value="BTB"/>
    <property type="match status" value="1"/>
</dbReference>
<dbReference type="FunFam" id="3.30.160.60:FF:002070">
    <property type="entry name" value="Zinc finger protein"/>
    <property type="match status" value="1"/>
</dbReference>
<keyword evidence="8" id="KW-0238">DNA-binding</keyword>
<dbReference type="PANTHER" id="PTHR24394:SF48">
    <property type="entry name" value="ZINC FINGER PROTEIN 771"/>
    <property type="match status" value="1"/>
</dbReference>
<evidence type="ECO:0000256" key="2">
    <source>
        <dbReference type="ARBA" id="ARBA00006991"/>
    </source>
</evidence>
<feature type="domain" description="C2H2-type" evidence="14">
    <location>
        <begin position="751"/>
        <end position="778"/>
    </location>
</feature>